<evidence type="ECO:0000313" key="2">
    <source>
        <dbReference type="EMBL" id="MBE6271778.1"/>
    </source>
</evidence>
<dbReference type="AlphaFoldDB" id="A0A9D5P1Y9"/>
<evidence type="ECO:0000313" key="3">
    <source>
        <dbReference type="Proteomes" id="UP000806522"/>
    </source>
</evidence>
<sequence length="70" mass="6929">MAQETLTTSYLAQLTNAKLYYISGGKSGGDKPAPTPDGGSDDGGSDDGGSDVTPVTPEPTPTPDPSGDGD</sequence>
<protein>
    <submittedName>
        <fullName evidence="2">Uncharacterized protein</fullName>
    </submittedName>
</protein>
<feature type="compositionally biased region" description="Acidic residues" evidence="1">
    <location>
        <begin position="39"/>
        <end position="49"/>
    </location>
</feature>
<gene>
    <name evidence="2" type="ORF">E7101_12670</name>
</gene>
<dbReference type="Proteomes" id="UP000806522">
    <property type="component" value="Unassembled WGS sequence"/>
</dbReference>
<feature type="region of interest" description="Disordered" evidence="1">
    <location>
        <begin position="22"/>
        <end position="70"/>
    </location>
</feature>
<organism evidence="2 3">
    <name type="scientific">Xylanibacter ruminicola</name>
    <name type="common">Prevotella ruminicola</name>
    <dbReference type="NCBI Taxonomy" id="839"/>
    <lineage>
        <taxon>Bacteria</taxon>
        <taxon>Pseudomonadati</taxon>
        <taxon>Bacteroidota</taxon>
        <taxon>Bacteroidia</taxon>
        <taxon>Bacteroidales</taxon>
        <taxon>Prevotellaceae</taxon>
        <taxon>Xylanibacter</taxon>
    </lineage>
</organism>
<dbReference type="EMBL" id="SUYC01000017">
    <property type="protein sequence ID" value="MBE6271778.1"/>
    <property type="molecule type" value="Genomic_DNA"/>
</dbReference>
<comment type="caution">
    <text evidence="2">The sequence shown here is derived from an EMBL/GenBank/DDBJ whole genome shotgun (WGS) entry which is preliminary data.</text>
</comment>
<proteinExistence type="predicted"/>
<accession>A0A9D5P1Y9</accession>
<reference evidence="2" key="1">
    <citation type="submission" date="2019-04" db="EMBL/GenBank/DDBJ databases">
        <title>Evolution of Biomass-Degrading Anaerobic Consortia Revealed by Metagenomics.</title>
        <authorList>
            <person name="Peng X."/>
        </authorList>
    </citation>
    <scope>NUCLEOTIDE SEQUENCE</scope>
    <source>
        <strain evidence="2">SIG140</strain>
    </source>
</reference>
<evidence type="ECO:0000256" key="1">
    <source>
        <dbReference type="SAM" id="MobiDB-lite"/>
    </source>
</evidence>
<name>A0A9D5P1Y9_XYLRU</name>